<dbReference type="EMBL" id="JAADJZ010000006">
    <property type="protein sequence ID" value="KAF2874608.1"/>
    <property type="molecule type" value="Genomic_DNA"/>
</dbReference>
<protein>
    <submittedName>
        <fullName evidence="2">Uncharacterized protein</fullName>
    </submittedName>
</protein>
<evidence type="ECO:0000256" key="1">
    <source>
        <dbReference type="SAM" id="MobiDB-lite"/>
    </source>
</evidence>
<feature type="compositionally biased region" description="Basic residues" evidence="1">
    <location>
        <begin position="89"/>
        <end position="100"/>
    </location>
</feature>
<sequence>MSAARMRVSAQRPSRRSGVARPQLRCRRASVQAGWCSCELLLWDRHVAGSRVAGRWSLAVEGLGALEALSPAAIRGTQLHHAFQSSATRRNRSRAGRGHGRGQALANRCIGESGGEGSLRRWPSPQSTVHSPQSTVNSPHGRRAHGDAPAASAPPPPQPPDRNPRERLRRICIVFAGTGTRSVWFALLEVWVDGKLYAGAWGSIRLTAAQVRGPCVQRTFWTRAVPGTAVC</sequence>
<proteinExistence type="predicted"/>
<feature type="region of interest" description="Disordered" evidence="1">
    <location>
        <begin position="80"/>
        <end position="165"/>
    </location>
</feature>
<accession>A0A7C8IAI8</accession>
<reference evidence="2 3" key="1">
    <citation type="submission" date="2020-01" db="EMBL/GenBank/DDBJ databases">
        <authorList>
            <consortium name="DOE Joint Genome Institute"/>
            <person name="Haridas S."/>
            <person name="Albert R."/>
            <person name="Binder M."/>
            <person name="Bloem J."/>
            <person name="Labutti K."/>
            <person name="Salamov A."/>
            <person name="Andreopoulos B."/>
            <person name="Baker S.E."/>
            <person name="Barry K."/>
            <person name="Bills G."/>
            <person name="Bluhm B.H."/>
            <person name="Cannon C."/>
            <person name="Castanera R."/>
            <person name="Culley D.E."/>
            <person name="Daum C."/>
            <person name="Ezra D."/>
            <person name="Gonzalez J.B."/>
            <person name="Henrissat B."/>
            <person name="Kuo A."/>
            <person name="Liang C."/>
            <person name="Lipzen A."/>
            <person name="Lutzoni F."/>
            <person name="Magnuson J."/>
            <person name="Mondo S."/>
            <person name="Nolan M."/>
            <person name="Ohm R."/>
            <person name="Pangilinan J."/>
            <person name="Park H.-J.H."/>
            <person name="Ramirez L."/>
            <person name="Alfaro M."/>
            <person name="Sun H."/>
            <person name="Tritt A."/>
            <person name="Yoshinaga Y."/>
            <person name="Zwiers L.-H.L."/>
            <person name="Turgeon B.G."/>
            <person name="Goodwin S.B."/>
            <person name="Spatafora J.W."/>
            <person name="Crous P.W."/>
            <person name="Grigoriev I.V."/>
        </authorList>
    </citation>
    <scope>NUCLEOTIDE SEQUENCE [LARGE SCALE GENOMIC DNA]</scope>
    <source>
        <strain evidence="2 3">CBS 611.86</strain>
    </source>
</reference>
<feature type="compositionally biased region" description="Pro residues" evidence="1">
    <location>
        <begin position="152"/>
        <end position="161"/>
    </location>
</feature>
<dbReference type="AlphaFoldDB" id="A0A7C8IAI8"/>
<keyword evidence="3" id="KW-1185">Reference proteome</keyword>
<feature type="region of interest" description="Disordered" evidence="1">
    <location>
        <begin position="1"/>
        <end position="21"/>
    </location>
</feature>
<organism evidence="2 3">
    <name type="scientific">Massariosphaeria phaeospora</name>
    <dbReference type="NCBI Taxonomy" id="100035"/>
    <lineage>
        <taxon>Eukaryota</taxon>
        <taxon>Fungi</taxon>
        <taxon>Dikarya</taxon>
        <taxon>Ascomycota</taxon>
        <taxon>Pezizomycotina</taxon>
        <taxon>Dothideomycetes</taxon>
        <taxon>Pleosporomycetidae</taxon>
        <taxon>Pleosporales</taxon>
        <taxon>Pleosporales incertae sedis</taxon>
        <taxon>Massariosphaeria</taxon>
    </lineage>
</organism>
<evidence type="ECO:0000313" key="2">
    <source>
        <dbReference type="EMBL" id="KAF2874608.1"/>
    </source>
</evidence>
<evidence type="ECO:0000313" key="3">
    <source>
        <dbReference type="Proteomes" id="UP000481861"/>
    </source>
</evidence>
<name>A0A7C8IAI8_9PLEO</name>
<comment type="caution">
    <text evidence="2">The sequence shown here is derived from an EMBL/GenBank/DDBJ whole genome shotgun (WGS) entry which is preliminary data.</text>
</comment>
<gene>
    <name evidence="2" type="ORF">BDV95DRAFT_592658</name>
</gene>
<dbReference type="Proteomes" id="UP000481861">
    <property type="component" value="Unassembled WGS sequence"/>
</dbReference>
<feature type="compositionally biased region" description="Polar residues" evidence="1">
    <location>
        <begin position="124"/>
        <end position="138"/>
    </location>
</feature>